<accession>A0A3P7YSS2</accession>
<gene>
    <name evidence="2" type="ORF">HPBE_LOCUS9359</name>
</gene>
<dbReference type="AlphaFoldDB" id="A0A183FP54"/>
<feature type="signal peptide" evidence="1">
    <location>
        <begin position="1"/>
        <end position="21"/>
    </location>
</feature>
<feature type="chain" id="PRO_5044551563" evidence="1">
    <location>
        <begin position="22"/>
        <end position="71"/>
    </location>
</feature>
<evidence type="ECO:0000256" key="1">
    <source>
        <dbReference type="SAM" id="SignalP"/>
    </source>
</evidence>
<dbReference type="Proteomes" id="UP000050761">
    <property type="component" value="Unassembled WGS sequence"/>
</dbReference>
<evidence type="ECO:0000313" key="3">
    <source>
        <dbReference type="Proteomes" id="UP000050761"/>
    </source>
</evidence>
<dbReference type="EMBL" id="UZAH01026414">
    <property type="protein sequence ID" value="VDO80349.1"/>
    <property type="molecule type" value="Genomic_DNA"/>
</dbReference>
<proteinExistence type="predicted"/>
<evidence type="ECO:0000313" key="2">
    <source>
        <dbReference type="EMBL" id="VDO80349.1"/>
    </source>
</evidence>
<keyword evidence="1" id="KW-0732">Signal</keyword>
<accession>A0A183FP54</accession>
<dbReference type="WBParaSite" id="HPBE_0000935801-mRNA-1">
    <property type="protein sequence ID" value="HPBE_0000935801-mRNA-1"/>
    <property type="gene ID" value="HPBE_0000935801"/>
</dbReference>
<sequence length="71" mass="8010">MTTKRLLKRVALLCTMLATGASPSCKAVCEGEFCSVDSLPELNNGNSKTSSMRVVFVSDLDRNWLMWRFHR</sequence>
<reference evidence="2 3" key="1">
    <citation type="submission" date="2018-11" db="EMBL/GenBank/DDBJ databases">
        <authorList>
            <consortium name="Pathogen Informatics"/>
        </authorList>
    </citation>
    <scope>NUCLEOTIDE SEQUENCE [LARGE SCALE GENOMIC DNA]</scope>
</reference>
<reference evidence="4" key="2">
    <citation type="submission" date="2019-09" db="UniProtKB">
        <authorList>
            <consortium name="WormBaseParasite"/>
        </authorList>
    </citation>
    <scope>IDENTIFICATION</scope>
</reference>
<protein>
    <submittedName>
        <fullName evidence="4">Secreted protein</fullName>
    </submittedName>
</protein>
<name>A0A183FP54_HELPZ</name>
<evidence type="ECO:0000313" key="4">
    <source>
        <dbReference type="WBParaSite" id="HPBE_0000935801-mRNA-1"/>
    </source>
</evidence>
<organism evidence="3 4">
    <name type="scientific">Heligmosomoides polygyrus</name>
    <name type="common">Parasitic roundworm</name>
    <dbReference type="NCBI Taxonomy" id="6339"/>
    <lineage>
        <taxon>Eukaryota</taxon>
        <taxon>Metazoa</taxon>
        <taxon>Ecdysozoa</taxon>
        <taxon>Nematoda</taxon>
        <taxon>Chromadorea</taxon>
        <taxon>Rhabditida</taxon>
        <taxon>Rhabditina</taxon>
        <taxon>Rhabditomorpha</taxon>
        <taxon>Strongyloidea</taxon>
        <taxon>Heligmosomidae</taxon>
        <taxon>Heligmosomoides</taxon>
    </lineage>
</organism>
<keyword evidence="3" id="KW-1185">Reference proteome</keyword>